<evidence type="ECO:0000259" key="3">
    <source>
        <dbReference type="PROSITE" id="PS50033"/>
    </source>
</evidence>
<dbReference type="Gene3D" id="1.10.8.10">
    <property type="entry name" value="DNA helicase RuvA subunit, C-terminal domain"/>
    <property type="match status" value="1"/>
</dbReference>
<dbReference type="InterPro" id="IPR001012">
    <property type="entry name" value="UBX_dom"/>
</dbReference>
<organism evidence="5">
    <name type="scientific">Lichtheimia ramosa</name>
    <dbReference type="NCBI Taxonomy" id="688394"/>
    <lineage>
        <taxon>Eukaryota</taxon>
        <taxon>Fungi</taxon>
        <taxon>Fungi incertae sedis</taxon>
        <taxon>Mucoromycota</taxon>
        <taxon>Mucoromycotina</taxon>
        <taxon>Mucoromycetes</taxon>
        <taxon>Mucorales</taxon>
        <taxon>Lichtheimiaceae</taxon>
        <taxon>Lichtheimia</taxon>
    </lineage>
</organism>
<dbReference type="SUPFAM" id="SSF102848">
    <property type="entry name" value="NSFL1 (p97 ATPase) cofactor p47, SEP domain"/>
    <property type="match status" value="1"/>
</dbReference>
<dbReference type="AlphaFoldDB" id="A0A077WL78"/>
<feature type="region of interest" description="Disordered" evidence="2">
    <location>
        <begin position="45"/>
        <end position="126"/>
    </location>
</feature>
<dbReference type="PANTHER" id="PTHR23333:SF20">
    <property type="entry name" value="NSFL1 COFACTOR P47"/>
    <property type="match status" value="1"/>
</dbReference>
<dbReference type="PROSITE" id="PS50033">
    <property type="entry name" value="UBX"/>
    <property type="match status" value="1"/>
</dbReference>
<reference evidence="5" key="1">
    <citation type="journal article" date="2014" name="Genome Announc.">
        <title>De novo whole-genome sequence and genome annotation of Lichtheimia ramosa.</title>
        <authorList>
            <person name="Linde J."/>
            <person name="Schwartze V."/>
            <person name="Binder U."/>
            <person name="Lass-Florl C."/>
            <person name="Voigt K."/>
            <person name="Horn F."/>
        </authorList>
    </citation>
    <scope>NUCLEOTIDE SEQUENCE</scope>
    <source>
        <strain evidence="5">JMRC FSU:6197</strain>
    </source>
</reference>
<dbReference type="GO" id="GO:0061025">
    <property type="term" value="P:membrane fusion"/>
    <property type="evidence" value="ECO:0007669"/>
    <property type="project" value="TreeGrafter"/>
</dbReference>
<dbReference type="Pfam" id="PF08059">
    <property type="entry name" value="SEP"/>
    <property type="match status" value="1"/>
</dbReference>
<feature type="region of interest" description="Disordered" evidence="2">
    <location>
        <begin position="248"/>
        <end position="315"/>
    </location>
</feature>
<dbReference type="PROSITE" id="PS51399">
    <property type="entry name" value="SEP"/>
    <property type="match status" value="1"/>
</dbReference>
<accession>A0A077WL78</accession>
<evidence type="ECO:0008006" key="6">
    <source>
        <dbReference type="Google" id="ProtNLM"/>
    </source>
</evidence>
<dbReference type="InterPro" id="IPR029071">
    <property type="entry name" value="Ubiquitin-like_domsf"/>
</dbReference>
<feature type="compositionally biased region" description="Low complexity" evidence="2">
    <location>
        <begin position="272"/>
        <end position="290"/>
    </location>
</feature>
<dbReference type="CDD" id="cd14348">
    <property type="entry name" value="UBA_p47"/>
    <property type="match status" value="1"/>
</dbReference>
<dbReference type="EMBL" id="LK023325">
    <property type="protein sequence ID" value="CDS08451.1"/>
    <property type="molecule type" value="Genomic_DNA"/>
</dbReference>
<dbReference type="SUPFAM" id="SSF46934">
    <property type="entry name" value="UBA-like"/>
    <property type="match status" value="1"/>
</dbReference>
<dbReference type="InterPro" id="IPR036241">
    <property type="entry name" value="NSFL1C_SEP_dom_sf"/>
</dbReference>
<dbReference type="InterPro" id="IPR009060">
    <property type="entry name" value="UBA-like_sf"/>
</dbReference>
<keyword evidence="1" id="KW-0833">Ubl conjugation pathway</keyword>
<name>A0A077WL78_9FUNG</name>
<dbReference type="SMART" id="SM00166">
    <property type="entry name" value="UBX"/>
    <property type="match status" value="1"/>
</dbReference>
<dbReference type="GO" id="GO:0005829">
    <property type="term" value="C:cytosol"/>
    <property type="evidence" value="ECO:0007669"/>
    <property type="project" value="TreeGrafter"/>
</dbReference>
<sequence>MANRDELTEQFVNTTGSTAEQAQFFLEMAGWDVKVAIDQFYEFGNQDNSTGAVGTDAMAGSSNNTPASSSLAPPTTTSKSSSSAGRSKVRTLSDLGDGDHDDESDDDRHQNFFAGGEKSGMVVQGPNKQNDIVNQILKKAAEGGAAPEEADVGSSKPKYFKGTGYKLGSEEDPSEVIATDQPDESETELEPVTRYLTFWRNGFSVDDGPLFRYDDPANQTMLNAINSGRAPLSLLNVRHGQPVDVRVARKQDEDYVPPPKAPPKPFEGAGHRLGSPLPSSESSRSSTPGTFPASSSSTAPEEQPVTVDESQPTTQLQIRLGDGSRLVAKFNQTHTIGDIRRYIDANRPSDRAYILQTSFPVKELTDSEATLKDSGLLNSVVLQRYQ</sequence>
<dbReference type="GO" id="GO:0031468">
    <property type="term" value="P:nuclear membrane reassembly"/>
    <property type="evidence" value="ECO:0007669"/>
    <property type="project" value="TreeGrafter"/>
</dbReference>
<dbReference type="OrthoDB" id="25887at2759"/>
<evidence type="ECO:0000259" key="4">
    <source>
        <dbReference type="PROSITE" id="PS51399"/>
    </source>
</evidence>
<dbReference type="FunFam" id="3.30.420.210:FF:000002">
    <property type="entry name" value="UBX domain-containing protein 1"/>
    <property type="match status" value="1"/>
</dbReference>
<dbReference type="SMART" id="SM00553">
    <property type="entry name" value="SEP"/>
    <property type="match status" value="1"/>
</dbReference>
<dbReference type="GO" id="GO:0007030">
    <property type="term" value="P:Golgi organization"/>
    <property type="evidence" value="ECO:0007669"/>
    <property type="project" value="TreeGrafter"/>
</dbReference>
<dbReference type="SUPFAM" id="SSF54236">
    <property type="entry name" value="Ubiquitin-like"/>
    <property type="match status" value="1"/>
</dbReference>
<dbReference type="Pfam" id="PF14555">
    <property type="entry name" value="UBA_4"/>
    <property type="match status" value="1"/>
</dbReference>
<dbReference type="Gene3D" id="3.10.20.90">
    <property type="entry name" value="Phosphatidylinositol 3-kinase Catalytic Subunit, Chain A, domain 1"/>
    <property type="match status" value="1"/>
</dbReference>
<gene>
    <name evidence="5" type="ORF">LRAMOSA09813</name>
</gene>
<dbReference type="GO" id="GO:0043130">
    <property type="term" value="F:ubiquitin binding"/>
    <property type="evidence" value="ECO:0007669"/>
    <property type="project" value="TreeGrafter"/>
</dbReference>
<dbReference type="FunFam" id="3.10.20.90:FF:000179">
    <property type="entry name" value="Plant UBX domain-containing protein 4"/>
    <property type="match status" value="1"/>
</dbReference>
<dbReference type="GO" id="GO:0043161">
    <property type="term" value="P:proteasome-mediated ubiquitin-dependent protein catabolic process"/>
    <property type="evidence" value="ECO:0007669"/>
    <property type="project" value="TreeGrafter"/>
</dbReference>
<dbReference type="Gene3D" id="3.30.420.210">
    <property type="entry name" value="SEP domain"/>
    <property type="match status" value="1"/>
</dbReference>
<dbReference type="GO" id="GO:0000045">
    <property type="term" value="P:autophagosome assembly"/>
    <property type="evidence" value="ECO:0007669"/>
    <property type="project" value="TreeGrafter"/>
</dbReference>
<dbReference type="GO" id="GO:0005634">
    <property type="term" value="C:nucleus"/>
    <property type="evidence" value="ECO:0007669"/>
    <property type="project" value="TreeGrafter"/>
</dbReference>
<proteinExistence type="predicted"/>
<protein>
    <recommendedName>
        <fullName evidence="6">UBX domain-containing protein 1</fullName>
    </recommendedName>
</protein>
<feature type="compositionally biased region" description="Low complexity" evidence="2">
    <location>
        <begin position="59"/>
        <end position="86"/>
    </location>
</feature>
<evidence type="ECO:0000256" key="1">
    <source>
        <dbReference type="ARBA" id="ARBA00022786"/>
    </source>
</evidence>
<dbReference type="InterPro" id="IPR012989">
    <property type="entry name" value="SEP_domain"/>
</dbReference>
<dbReference type="PANTHER" id="PTHR23333">
    <property type="entry name" value="UBX DOMAIN CONTAINING PROTEIN"/>
    <property type="match status" value="1"/>
</dbReference>
<feature type="compositionally biased region" description="Pro residues" evidence="2">
    <location>
        <begin position="256"/>
        <end position="265"/>
    </location>
</feature>
<dbReference type="Pfam" id="PF00789">
    <property type="entry name" value="UBX"/>
    <property type="match status" value="1"/>
</dbReference>
<feature type="domain" description="SEP" evidence="4">
    <location>
        <begin position="191"/>
        <end position="256"/>
    </location>
</feature>
<feature type="domain" description="UBX" evidence="3">
    <location>
        <begin position="309"/>
        <end position="384"/>
    </location>
</feature>
<evidence type="ECO:0000256" key="2">
    <source>
        <dbReference type="SAM" id="MobiDB-lite"/>
    </source>
</evidence>
<feature type="region of interest" description="Disordered" evidence="2">
    <location>
        <begin position="142"/>
        <end position="189"/>
    </location>
</feature>
<evidence type="ECO:0000313" key="5">
    <source>
        <dbReference type="EMBL" id="CDS08451.1"/>
    </source>
</evidence>
<dbReference type="CDD" id="cd01770">
    <property type="entry name" value="UBX_UBXN2"/>
    <property type="match status" value="1"/>
</dbReference>